<dbReference type="InterPro" id="IPR017972">
    <property type="entry name" value="Cyt_P450_CS"/>
</dbReference>
<dbReference type="Gene3D" id="1.10.630.10">
    <property type="entry name" value="Cytochrome P450"/>
    <property type="match status" value="1"/>
</dbReference>
<feature type="binding site" description="axial binding residue" evidence="7">
    <location>
        <position position="454"/>
    </location>
    <ligand>
        <name>heme</name>
        <dbReference type="ChEBI" id="CHEBI:30413"/>
    </ligand>
    <ligandPart>
        <name>Fe</name>
        <dbReference type="ChEBI" id="CHEBI:18248"/>
    </ligandPart>
</feature>
<name>A0A6A6GZ31_VIRVR</name>
<dbReference type="OrthoDB" id="3945418at2759"/>
<dbReference type="PRINTS" id="PR00463">
    <property type="entry name" value="EP450I"/>
</dbReference>
<organism evidence="10 11">
    <name type="scientific">Viridothelium virens</name>
    <name type="common">Speckled blister lichen</name>
    <name type="synonym">Trypethelium virens</name>
    <dbReference type="NCBI Taxonomy" id="1048519"/>
    <lineage>
        <taxon>Eukaryota</taxon>
        <taxon>Fungi</taxon>
        <taxon>Dikarya</taxon>
        <taxon>Ascomycota</taxon>
        <taxon>Pezizomycotina</taxon>
        <taxon>Dothideomycetes</taxon>
        <taxon>Dothideomycetes incertae sedis</taxon>
        <taxon>Trypetheliales</taxon>
        <taxon>Trypetheliaceae</taxon>
        <taxon>Viridothelium</taxon>
    </lineage>
</organism>
<keyword evidence="4 8" id="KW-0560">Oxidoreductase</keyword>
<evidence type="ECO:0000256" key="9">
    <source>
        <dbReference type="SAM" id="Phobius"/>
    </source>
</evidence>
<evidence type="ECO:0000313" key="10">
    <source>
        <dbReference type="EMBL" id="KAF2230818.1"/>
    </source>
</evidence>
<dbReference type="SUPFAM" id="SSF48264">
    <property type="entry name" value="Cytochrome P450"/>
    <property type="match status" value="1"/>
</dbReference>
<dbReference type="PROSITE" id="PS00086">
    <property type="entry name" value="CYTOCHROME_P450"/>
    <property type="match status" value="1"/>
</dbReference>
<evidence type="ECO:0000256" key="8">
    <source>
        <dbReference type="RuleBase" id="RU000461"/>
    </source>
</evidence>
<keyword evidence="9" id="KW-0812">Transmembrane</keyword>
<gene>
    <name evidence="10" type="ORF">EV356DRAFT_561305</name>
</gene>
<dbReference type="InterPro" id="IPR036396">
    <property type="entry name" value="Cyt_P450_sf"/>
</dbReference>
<evidence type="ECO:0000256" key="5">
    <source>
        <dbReference type="ARBA" id="ARBA00023004"/>
    </source>
</evidence>
<keyword evidence="3 7" id="KW-0479">Metal-binding</keyword>
<dbReference type="PANTHER" id="PTHR24305:SF157">
    <property type="entry name" value="N-ACETYLTRYPTOPHAN 6-HYDROXYLASE IVOC-RELATED"/>
    <property type="match status" value="1"/>
</dbReference>
<keyword evidence="9" id="KW-1133">Transmembrane helix</keyword>
<keyword evidence="9" id="KW-0472">Membrane</keyword>
<keyword evidence="11" id="KW-1185">Reference proteome</keyword>
<dbReference type="Pfam" id="PF00067">
    <property type="entry name" value="p450"/>
    <property type="match status" value="1"/>
</dbReference>
<dbReference type="CDD" id="cd11062">
    <property type="entry name" value="CYP58-like"/>
    <property type="match status" value="1"/>
</dbReference>
<sequence>MPILDTWAAIISLFVIYCVSVATYRLFFHPLAKFPGPKLAAVTKWYEFYFDILKQPGGTFFIEIERMHEIYGPIIRINPDEIHVRDSSWVEVLEIGPTHGVRDKYPPAPHMAGTPDGIFGTIPHRLHRQRRAVISSFFSKASVASKESRIHVLTEQLFDLMRKQFKEKGYADMRIIAISYTTDVLCDVCLDYSMNLLKEEQRGIDWYDTIHAVAMSTPLVKQFTWIMPLVLQLPDQLITLISRQMSRIVHFNQGVEEQAKITIRKQASSAVPANEAMSPRSIFHSILFNPNISPDEQKPKRMAQEGFGVVGTGGETTGRIVTTAMFFLLEKKSDALERLKRELAETLSQPGAKIDLKTLERLPWLTAVIKETLRIAPVLTSRLPVVSPDKALRYRDWNIPPGVAVSITLRDILLDPAIFEDPMEFKPERWLPENPELDRISRYYLPFSCGSRMCLGMNLAYAELYIVLARIFLTFDLELHHTTRERDIDIVRHRFLGQPSKESKGVRVRSAQIKQTVTQSIQKSLQSAKKRSSS</sequence>
<evidence type="ECO:0000256" key="3">
    <source>
        <dbReference type="ARBA" id="ARBA00022723"/>
    </source>
</evidence>
<dbReference type="GO" id="GO:0016705">
    <property type="term" value="F:oxidoreductase activity, acting on paired donors, with incorporation or reduction of molecular oxygen"/>
    <property type="evidence" value="ECO:0007669"/>
    <property type="project" value="InterPro"/>
</dbReference>
<feature type="transmembrane region" description="Helical" evidence="9">
    <location>
        <begin position="6"/>
        <end position="28"/>
    </location>
</feature>
<evidence type="ECO:0000256" key="4">
    <source>
        <dbReference type="ARBA" id="ARBA00023002"/>
    </source>
</evidence>
<proteinExistence type="inferred from homology"/>
<reference evidence="10" key="1">
    <citation type="journal article" date="2020" name="Stud. Mycol.">
        <title>101 Dothideomycetes genomes: a test case for predicting lifestyles and emergence of pathogens.</title>
        <authorList>
            <person name="Haridas S."/>
            <person name="Albert R."/>
            <person name="Binder M."/>
            <person name="Bloem J."/>
            <person name="Labutti K."/>
            <person name="Salamov A."/>
            <person name="Andreopoulos B."/>
            <person name="Baker S."/>
            <person name="Barry K."/>
            <person name="Bills G."/>
            <person name="Bluhm B."/>
            <person name="Cannon C."/>
            <person name="Castanera R."/>
            <person name="Culley D."/>
            <person name="Daum C."/>
            <person name="Ezra D."/>
            <person name="Gonzalez J."/>
            <person name="Henrissat B."/>
            <person name="Kuo A."/>
            <person name="Liang C."/>
            <person name="Lipzen A."/>
            <person name="Lutzoni F."/>
            <person name="Magnuson J."/>
            <person name="Mondo S."/>
            <person name="Nolan M."/>
            <person name="Ohm R."/>
            <person name="Pangilinan J."/>
            <person name="Park H.-J."/>
            <person name="Ramirez L."/>
            <person name="Alfaro M."/>
            <person name="Sun H."/>
            <person name="Tritt A."/>
            <person name="Yoshinaga Y."/>
            <person name="Zwiers L.-H."/>
            <person name="Turgeon B."/>
            <person name="Goodwin S."/>
            <person name="Spatafora J."/>
            <person name="Crous P."/>
            <person name="Grigoriev I."/>
        </authorList>
    </citation>
    <scope>NUCLEOTIDE SEQUENCE</scope>
    <source>
        <strain evidence="10">Tuck. ex Michener</strain>
    </source>
</reference>
<protein>
    <submittedName>
        <fullName evidence="10">Cytochrome P450</fullName>
    </submittedName>
</protein>
<dbReference type="InterPro" id="IPR050121">
    <property type="entry name" value="Cytochrome_P450_monoxygenase"/>
</dbReference>
<comment type="cofactor">
    <cofactor evidence="1 7">
        <name>heme</name>
        <dbReference type="ChEBI" id="CHEBI:30413"/>
    </cofactor>
</comment>
<evidence type="ECO:0000256" key="1">
    <source>
        <dbReference type="ARBA" id="ARBA00001971"/>
    </source>
</evidence>
<evidence type="ECO:0000256" key="6">
    <source>
        <dbReference type="ARBA" id="ARBA00023033"/>
    </source>
</evidence>
<keyword evidence="7 8" id="KW-0349">Heme</keyword>
<dbReference type="InterPro" id="IPR001128">
    <property type="entry name" value="Cyt_P450"/>
</dbReference>
<evidence type="ECO:0000313" key="11">
    <source>
        <dbReference type="Proteomes" id="UP000800092"/>
    </source>
</evidence>
<evidence type="ECO:0000256" key="7">
    <source>
        <dbReference type="PIRSR" id="PIRSR602401-1"/>
    </source>
</evidence>
<keyword evidence="5 7" id="KW-0408">Iron</keyword>
<dbReference type="PRINTS" id="PR00385">
    <property type="entry name" value="P450"/>
</dbReference>
<dbReference type="Proteomes" id="UP000800092">
    <property type="component" value="Unassembled WGS sequence"/>
</dbReference>
<dbReference type="EMBL" id="ML991835">
    <property type="protein sequence ID" value="KAF2230818.1"/>
    <property type="molecule type" value="Genomic_DNA"/>
</dbReference>
<dbReference type="GO" id="GO:0004497">
    <property type="term" value="F:monooxygenase activity"/>
    <property type="evidence" value="ECO:0007669"/>
    <property type="project" value="UniProtKB-KW"/>
</dbReference>
<comment type="similarity">
    <text evidence="2 8">Belongs to the cytochrome P450 family.</text>
</comment>
<accession>A0A6A6GZ31</accession>
<dbReference type="PANTHER" id="PTHR24305">
    <property type="entry name" value="CYTOCHROME P450"/>
    <property type="match status" value="1"/>
</dbReference>
<dbReference type="GO" id="GO:0020037">
    <property type="term" value="F:heme binding"/>
    <property type="evidence" value="ECO:0007669"/>
    <property type="project" value="InterPro"/>
</dbReference>
<keyword evidence="6 8" id="KW-0503">Monooxygenase</keyword>
<evidence type="ECO:0000256" key="2">
    <source>
        <dbReference type="ARBA" id="ARBA00010617"/>
    </source>
</evidence>
<dbReference type="GO" id="GO:0005506">
    <property type="term" value="F:iron ion binding"/>
    <property type="evidence" value="ECO:0007669"/>
    <property type="project" value="InterPro"/>
</dbReference>
<dbReference type="AlphaFoldDB" id="A0A6A6GZ31"/>
<dbReference type="InterPro" id="IPR002401">
    <property type="entry name" value="Cyt_P450_E_grp-I"/>
</dbReference>